<reference evidence="9" key="1">
    <citation type="submission" date="2011-12" db="EMBL/GenBank/DDBJ databases">
        <title>Complete genome sequence of Streptomyces cattleya strain DSM 46488.</title>
        <authorList>
            <person name="Ou H.-Y."/>
            <person name="Li P."/>
            <person name="Zhao C."/>
            <person name="O'Hagan D."/>
            <person name="Deng Z."/>
        </authorList>
    </citation>
    <scope>NUCLEOTIDE SEQUENCE [LARGE SCALE GENOMIC DNA]</scope>
    <source>
        <strain evidence="9">ATCC 35852 / DSM 46488 / JCM 4925 / NBRC 14057 / NRRL 8057</strain>
    </source>
</reference>
<keyword evidence="3 5" id="KW-0479">Metal-binding</keyword>
<evidence type="ECO:0000256" key="1">
    <source>
        <dbReference type="ARBA" id="ARBA00001971"/>
    </source>
</evidence>
<dbReference type="KEGG" id="sct:SCAT_1071"/>
<feature type="compositionally biased region" description="Low complexity" evidence="7">
    <location>
        <begin position="438"/>
        <end position="459"/>
    </location>
</feature>
<name>F8JYW5_STREN</name>
<keyword evidence="5 6" id="KW-0349">Heme</keyword>
<evidence type="ECO:0000313" key="8">
    <source>
        <dbReference type="EMBL" id="AEW93437.1"/>
    </source>
</evidence>
<evidence type="ECO:0000256" key="2">
    <source>
        <dbReference type="ARBA" id="ARBA00010617"/>
    </source>
</evidence>
<dbReference type="eggNOG" id="COG2124">
    <property type="taxonomic scope" value="Bacteria"/>
</dbReference>
<dbReference type="GO" id="GO:0005506">
    <property type="term" value="F:iron ion binding"/>
    <property type="evidence" value="ECO:0007669"/>
    <property type="project" value="InterPro"/>
</dbReference>
<dbReference type="EMBL" id="CP003219">
    <property type="protein sequence ID" value="AEW93437.1"/>
    <property type="molecule type" value="Genomic_DNA"/>
</dbReference>
<dbReference type="InterPro" id="IPR036396">
    <property type="entry name" value="Cyt_P450_sf"/>
</dbReference>
<feature type="binding site" description="axial binding residue" evidence="5">
    <location>
        <position position="389"/>
    </location>
    <ligand>
        <name>heme</name>
        <dbReference type="ChEBI" id="CHEBI:30413"/>
    </ligand>
    <ligandPart>
        <name>Fe</name>
        <dbReference type="ChEBI" id="CHEBI:18248"/>
    </ligandPart>
</feature>
<dbReference type="Gene3D" id="1.10.630.10">
    <property type="entry name" value="Cytochrome P450"/>
    <property type="match status" value="1"/>
</dbReference>
<dbReference type="PATRIC" id="fig|1003195.11.peg.2654"/>
<dbReference type="PANTHER" id="PTHR24305:SF166">
    <property type="entry name" value="CYTOCHROME P450 12A4, MITOCHONDRIAL-RELATED"/>
    <property type="match status" value="1"/>
</dbReference>
<evidence type="ECO:0000313" key="9">
    <source>
        <dbReference type="Proteomes" id="UP000007842"/>
    </source>
</evidence>
<evidence type="ECO:0000256" key="6">
    <source>
        <dbReference type="RuleBase" id="RU000461"/>
    </source>
</evidence>
<evidence type="ECO:0000256" key="5">
    <source>
        <dbReference type="PIRSR" id="PIRSR602403-1"/>
    </source>
</evidence>
<protein>
    <submittedName>
        <fullName evidence="8">Cytochrome P450 hydroxylase</fullName>
    </submittedName>
</protein>
<comment type="similarity">
    <text evidence="2 6">Belongs to the cytochrome P450 family.</text>
</comment>
<dbReference type="GO" id="GO:0020037">
    <property type="term" value="F:heme binding"/>
    <property type="evidence" value="ECO:0007669"/>
    <property type="project" value="InterPro"/>
</dbReference>
<sequence>MHDVVNCPSAPGGLPLIGHTLAVLGRPLSFFESTRTDDPLVRVVIGRLQVYLANDPDLVHRIQVDTDTFERGRFFEVLAGHFDNPPIASNGPAHRGQRRALKPVFNRPSVRQYTDAIVEEAEALAAGWRPGRLPDVRQQLSDVVACTVLRCLFSTELSTEDVHDIQRTIYQVARRLLPGTLLPAAVTQVPTPGNRRLAEAMGRFRVLVERLVREREEHGQGHHDALSALLHARHGATGRPLTPREIRGEFLVLLFAALETTSTTLAWALYEIATHPRVAARLADEVDAVLRDGPATYDGLQRMPYLRQVLHETLRLHPPTLFTRRTRHAVTLAGVAVPAGAEVGYSPRAMHRHPGLHRDPARFDPSRIGSEGALPQGAFFPFGVGAHRCIGEHLAMTTMAAVVAAVVARWTIRLPPRVRVRETISSMPHPDSLPLQLTTRPSASRRSARYATARYSHPA</sequence>
<dbReference type="KEGG" id="scy:SCATT_10660"/>
<comment type="cofactor">
    <cofactor evidence="1 5">
        <name>heme</name>
        <dbReference type="ChEBI" id="CHEBI:30413"/>
    </cofactor>
</comment>
<accession>F8JYW5</accession>
<keyword evidence="6" id="KW-0560">Oxidoreductase</keyword>
<dbReference type="PROSITE" id="PS00086">
    <property type="entry name" value="CYTOCHROME_P450"/>
    <property type="match status" value="1"/>
</dbReference>
<dbReference type="GO" id="GO:0004497">
    <property type="term" value="F:monooxygenase activity"/>
    <property type="evidence" value="ECO:0007669"/>
    <property type="project" value="UniProtKB-KW"/>
</dbReference>
<proteinExistence type="inferred from homology"/>
<dbReference type="InterPro" id="IPR017972">
    <property type="entry name" value="Cyt_P450_CS"/>
</dbReference>
<dbReference type="PANTHER" id="PTHR24305">
    <property type="entry name" value="CYTOCHROME P450"/>
    <property type="match status" value="1"/>
</dbReference>
<dbReference type="GO" id="GO:0016705">
    <property type="term" value="F:oxidoreductase activity, acting on paired donors, with incorporation or reduction of molecular oxygen"/>
    <property type="evidence" value="ECO:0007669"/>
    <property type="project" value="InterPro"/>
</dbReference>
<dbReference type="AlphaFoldDB" id="F8JYW5"/>
<evidence type="ECO:0000256" key="4">
    <source>
        <dbReference type="ARBA" id="ARBA00023004"/>
    </source>
</evidence>
<dbReference type="RefSeq" id="WP_014141829.1">
    <property type="nucleotide sequence ID" value="NC_016111.1"/>
</dbReference>
<dbReference type="InterPro" id="IPR050121">
    <property type="entry name" value="Cytochrome_P450_monoxygenase"/>
</dbReference>
<evidence type="ECO:0000256" key="7">
    <source>
        <dbReference type="SAM" id="MobiDB-lite"/>
    </source>
</evidence>
<keyword evidence="4 5" id="KW-0408">Iron</keyword>
<dbReference type="InterPro" id="IPR002403">
    <property type="entry name" value="Cyt_P450_E_grp-IV"/>
</dbReference>
<dbReference type="HOGENOM" id="CLU_001570_5_1_11"/>
<dbReference type="PRINTS" id="PR00385">
    <property type="entry name" value="P450"/>
</dbReference>
<accession>G8WNW4</accession>
<dbReference type="PRINTS" id="PR00465">
    <property type="entry name" value="EP450IV"/>
</dbReference>
<gene>
    <name evidence="8" type="ordered locus">SCATT_10660</name>
</gene>
<feature type="region of interest" description="Disordered" evidence="7">
    <location>
        <begin position="425"/>
        <end position="459"/>
    </location>
</feature>
<dbReference type="OrthoDB" id="4746309at2"/>
<dbReference type="InterPro" id="IPR001128">
    <property type="entry name" value="Cyt_P450"/>
</dbReference>
<keyword evidence="6" id="KW-0503">Monooxygenase</keyword>
<dbReference type="Pfam" id="PF00067">
    <property type="entry name" value="p450"/>
    <property type="match status" value="1"/>
</dbReference>
<dbReference type="STRING" id="1003195.SCATT_10660"/>
<organism evidence="8 9">
    <name type="scientific">Streptantibioticus cattleyicolor (strain ATCC 35852 / DSM 46488 / JCM 4925 / NBRC 14057 / NRRL 8057)</name>
    <name type="common">Streptomyces cattleya</name>
    <dbReference type="NCBI Taxonomy" id="1003195"/>
    <lineage>
        <taxon>Bacteria</taxon>
        <taxon>Bacillati</taxon>
        <taxon>Actinomycetota</taxon>
        <taxon>Actinomycetes</taxon>
        <taxon>Kitasatosporales</taxon>
        <taxon>Streptomycetaceae</taxon>
        <taxon>Streptantibioticus</taxon>
    </lineage>
</organism>
<keyword evidence="9" id="KW-1185">Reference proteome</keyword>
<dbReference type="SUPFAM" id="SSF48264">
    <property type="entry name" value="Cytochrome P450"/>
    <property type="match status" value="1"/>
</dbReference>
<dbReference type="Proteomes" id="UP000007842">
    <property type="component" value="Chromosome"/>
</dbReference>
<evidence type="ECO:0000256" key="3">
    <source>
        <dbReference type="ARBA" id="ARBA00022723"/>
    </source>
</evidence>